<dbReference type="InterPro" id="IPR050122">
    <property type="entry name" value="RTK"/>
</dbReference>
<dbReference type="GO" id="GO:0007169">
    <property type="term" value="P:cell surface receptor protein tyrosine kinase signaling pathway"/>
    <property type="evidence" value="ECO:0007669"/>
    <property type="project" value="TreeGrafter"/>
</dbReference>
<gene>
    <name evidence="4" type="primary">LOC125179145</name>
</gene>
<dbReference type="KEGG" id="hazt:125179145"/>
<feature type="region of interest" description="Disordered" evidence="1">
    <location>
        <begin position="207"/>
        <end position="237"/>
    </location>
</feature>
<dbReference type="PROSITE" id="PS50011">
    <property type="entry name" value="PROTEIN_KINASE_DOM"/>
    <property type="match status" value="1"/>
</dbReference>
<dbReference type="Proteomes" id="UP000694843">
    <property type="component" value="Unplaced"/>
</dbReference>
<reference evidence="4" key="1">
    <citation type="submission" date="2025-08" db="UniProtKB">
        <authorList>
            <consortium name="RefSeq"/>
        </authorList>
    </citation>
    <scope>IDENTIFICATION</scope>
    <source>
        <tissue evidence="4">Whole organism</tissue>
    </source>
</reference>
<name>A0A979FWE9_HYAAZ</name>
<keyword evidence="3" id="KW-1185">Reference proteome</keyword>
<dbReference type="InterPro" id="IPR000719">
    <property type="entry name" value="Prot_kinase_dom"/>
</dbReference>
<dbReference type="InterPro" id="IPR001245">
    <property type="entry name" value="Ser-Thr/Tyr_kinase_cat_dom"/>
</dbReference>
<feature type="region of interest" description="Disordered" evidence="1">
    <location>
        <begin position="38"/>
        <end position="62"/>
    </location>
</feature>
<dbReference type="PANTHER" id="PTHR24416:SF611">
    <property type="entry name" value="TYROSINE-PROTEIN KINASE TRANSMEMBRANE RECEPTOR ROR"/>
    <property type="match status" value="1"/>
</dbReference>
<protein>
    <submittedName>
        <fullName evidence="4">Insulin-like peptide receptor</fullName>
    </submittedName>
</protein>
<evidence type="ECO:0000313" key="4">
    <source>
        <dbReference type="RefSeq" id="XP_047740354.1"/>
    </source>
</evidence>
<feature type="domain" description="Protein kinase" evidence="2">
    <location>
        <begin position="1"/>
        <end position="169"/>
    </location>
</feature>
<dbReference type="AlphaFoldDB" id="A0A979FWE9"/>
<evidence type="ECO:0000313" key="3">
    <source>
        <dbReference type="Proteomes" id="UP000694843"/>
    </source>
</evidence>
<evidence type="ECO:0000256" key="1">
    <source>
        <dbReference type="SAM" id="MobiDB-lite"/>
    </source>
</evidence>
<evidence type="ECO:0000259" key="2">
    <source>
        <dbReference type="PROSITE" id="PS50011"/>
    </source>
</evidence>
<dbReference type="OrthoDB" id="535945at2759"/>
<dbReference type="GO" id="GO:0005524">
    <property type="term" value="F:ATP binding"/>
    <property type="evidence" value="ECO:0007669"/>
    <property type="project" value="InterPro"/>
</dbReference>
<dbReference type="GO" id="GO:0005886">
    <property type="term" value="C:plasma membrane"/>
    <property type="evidence" value="ECO:0007669"/>
    <property type="project" value="TreeGrafter"/>
</dbReference>
<dbReference type="Gene3D" id="1.10.510.10">
    <property type="entry name" value="Transferase(Phosphotransferase) domain 1"/>
    <property type="match status" value="1"/>
</dbReference>
<organism evidence="3 4">
    <name type="scientific">Hyalella azteca</name>
    <name type="common">Amphipod</name>
    <dbReference type="NCBI Taxonomy" id="294128"/>
    <lineage>
        <taxon>Eukaryota</taxon>
        <taxon>Metazoa</taxon>
        <taxon>Ecdysozoa</taxon>
        <taxon>Arthropoda</taxon>
        <taxon>Crustacea</taxon>
        <taxon>Multicrustacea</taxon>
        <taxon>Malacostraca</taxon>
        <taxon>Eumalacostraca</taxon>
        <taxon>Peracarida</taxon>
        <taxon>Amphipoda</taxon>
        <taxon>Senticaudata</taxon>
        <taxon>Talitrida</taxon>
        <taxon>Talitroidea</taxon>
        <taxon>Hyalellidae</taxon>
        <taxon>Hyalella</taxon>
    </lineage>
</organism>
<accession>A0A979FWE9</accession>
<dbReference type="PRINTS" id="PR00109">
    <property type="entry name" value="TYRKINASE"/>
</dbReference>
<dbReference type="InterPro" id="IPR011009">
    <property type="entry name" value="Kinase-like_dom_sf"/>
</dbReference>
<proteinExistence type="predicted"/>
<sequence>MWARVTAQYHVMVSDGAFGSDIFPEDFLSLQDQHCSGDSSGSYSNSSNSSSSVNGNSNNGGSIEKTNLRPVAWMALEAIITDSSSLPADVWSWGVLTWELSSLAQQPYAGLSCTQITDYLSSGYRLAQPPTCPDVLYQLMVFCWALNPSHRPRAALLVDYLTGLTQDTLPVALPHDVSCRPDAALATALHESPRVQRWQNQADFRGGCASLSSSSSSMEADMKDQPDISPNKEQQPDASVIKDLSAVAVFNDQHDSVPSNTHKTEGPNITPCSTAREFDVKDVSGTAVTEAAQSLPGITSSKVTPVGNSHFQCSEYSTPASLMADLHWKPSYTFEMNCKEFNDGKMSASAGVVEQRTRQQGGSRQGKGRDLPTSPSPIHPSDPSLRSTLLSPASTNKLK</sequence>
<dbReference type="SMART" id="SM00219">
    <property type="entry name" value="TyrKc"/>
    <property type="match status" value="1"/>
</dbReference>
<dbReference type="InterPro" id="IPR020635">
    <property type="entry name" value="Tyr_kinase_cat_dom"/>
</dbReference>
<dbReference type="GO" id="GO:0043235">
    <property type="term" value="C:receptor complex"/>
    <property type="evidence" value="ECO:0007669"/>
    <property type="project" value="TreeGrafter"/>
</dbReference>
<dbReference type="SUPFAM" id="SSF56112">
    <property type="entry name" value="Protein kinase-like (PK-like)"/>
    <property type="match status" value="1"/>
</dbReference>
<dbReference type="GeneID" id="125179145"/>
<feature type="compositionally biased region" description="Polar residues" evidence="1">
    <location>
        <begin position="384"/>
        <end position="399"/>
    </location>
</feature>
<dbReference type="Pfam" id="PF07714">
    <property type="entry name" value="PK_Tyr_Ser-Thr"/>
    <property type="match status" value="1"/>
</dbReference>
<dbReference type="GO" id="GO:0004714">
    <property type="term" value="F:transmembrane receptor protein tyrosine kinase activity"/>
    <property type="evidence" value="ECO:0007669"/>
    <property type="project" value="TreeGrafter"/>
</dbReference>
<feature type="region of interest" description="Disordered" evidence="1">
    <location>
        <begin position="347"/>
        <end position="399"/>
    </location>
</feature>
<dbReference type="RefSeq" id="XP_047740354.1">
    <property type="nucleotide sequence ID" value="XM_047884398.1"/>
</dbReference>
<dbReference type="PANTHER" id="PTHR24416">
    <property type="entry name" value="TYROSINE-PROTEIN KINASE RECEPTOR"/>
    <property type="match status" value="1"/>
</dbReference>